<dbReference type="EMBL" id="KY052798">
    <property type="protein sequence ID" value="ASE99835.1"/>
    <property type="molecule type" value="Genomic_DNA"/>
</dbReference>
<sequence>MPFIETEASVRYETINGKRVPVITPKCEVTLTNTETGQEYMSDAEALADVQNANTPTKSEHIRRDVNVTVEEIKIGADFNISD</sequence>
<reference evidence="1" key="2">
    <citation type="journal article" date="2017" name="Nat. Commun.">
        <title>Single-virus genomics reveals hidden cosmopolitan and abundant viruses.</title>
        <authorList>
            <person name="Martinez-Hernandez F."/>
            <person name="Fornas O."/>
            <person name="Lluesma Gomez M."/>
            <person name="Bolduc B."/>
            <person name="de la Cruz Pena M.J."/>
            <person name="Martinez J.M."/>
            <person name="Anton J."/>
            <person name="Gasol J.M."/>
            <person name="Rosselli R."/>
            <person name="Rodriguez-Valera F."/>
            <person name="Sullivan M.B."/>
            <person name="Acinas S.G."/>
            <person name="Martinez-Garcia M."/>
        </authorList>
    </citation>
    <scope>NUCLEOTIDE SEQUENCE</scope>
</reference>
<name>A0A218MKN4_9VIRU</name>
<reference evidence="1" key="1">
    <citation type="submission" date="2016-10" db="EMBL/GenBank/DDBJ databases">
        <authorList>
            <person name="Varghese N."/>
        </authorList>
    </citation>
    <scope>NUCLEOTIDE SEQUENCE</scope>
</reference>
<protein>
    <submittedName>
        <fullName evidence="1">Uncharacterized protein</fullName>
    </submittedName>
</protein>
<proteinExistence type="predicted"/>
<accession>A0A218MKN4</accession>
<organism evidence="1">
    <name type="scientific">uncultured virus</name>
    <dbReference type="NCBI Taxonomy" id="340016"/>
    <lineage>
        <taxon>Viruses</taxon>
        <taxon>environmental samples</taxon>
    </lineage>
</organism>
<evidence type="ECO:0000313" key="1">
    <source>
        <dbReference type="EMBL" id="ASE99835.1"/>
    </source>
</evidence>